<protein>
    <submittedName>
        <fullName evidence="1">Uncharacterized protein</fullName>
    </submittedName>
</protein>
<feature type="non-terminal residue" evidence="1">
    <location>
        <position position="351"/>
    </location>
</feature>
<evidence type="ECO:0000313" key="2">
    <source>
        <dbReference type="Proteomes" id="UP001152795"/>
    </source>
</evidence>
<dbReference type="OrthoDB" id="5970526at2759"/>
<name>A0A6S7H2I3_PARCT</name>
<feature type="non-terminal residue" evidence="1">
    <location>
        <position position="1"/>
    </location>
</feature>
<keyword evidence="2" id="KW-1185">Reference proteome</keyword>
<proteinExistence type="predicted"/>
<sequence length="351" mass="40944">LLPHTSSINTMEKINFGYSTKNIPMPSETKYVKRFIEQTQQLLRRMRWKAHFFFNPTDSSTKETYGFKSRKPPKQVTELKPFEDDMLTMIQNIKFRPVKCSFQKQLNNDVKTYIKKPDTVLVPADKTTNFYALQKSCYQKLITENVTKTYKKSTNKTVKQINKKAASISRKLKLDDRIEVLAQKEAFITLKDHNPEFQNHPTCRLINPTKSEIGVISKHILDEINAAIINATQINQWKNTSSLLRWFNNLENKKSLSFISFDVCDFYPSITEKLLNKALDFASKYRHISKQERDIILHTKQSLLFWDGKPWEKKNSNNKFDVTMGSFDGAETCELIGCYLLSILTKKKRSL</sequence>
<dbReference type="Proteomes" id="UP001152795">
    <property type="component" value="Unassembled WGS sequence"/>
</dbReference>
<dbReference type="AlphaFoldDB" id="A0A6S7H2I3"/>
<evidence type="ECO:0000313" key="1">
    <source>
        <dbReference type="EMBL" id="CAB3998763.1"/>
    </source>
</evidence>
<comment type="caution">
    <text evidence="1">The sequence shown here is derived from an EMBL/GenBank/DDBJ whole genome shotgun (WGS) entry which is preliminary data.</text>
</comment>
<dbReference type="EMBL" id="CACRXK020003434">
    <property type="protein sequence ID" value="CAB3998763.1"/>
    <property type="molecule type" value="Genomic_DNA"/>
</dbReference>
<accession>A0A6S7H2I3</accession>
<organism evidence="1 2">
    <name type="scientific">Paramuricea clavata</name>
    <name type="common">Red gorgonian</name>
    <name type="synonym">Violescent sea-whip</name>
    <dbReference type="NCBI Taxonomy" id="317549"/>
    <lineage>
        <taxon>Eukaryota</taxon>
        <taxon>Metazoa</taxon>
        <taxon>Cnidaria</taxon>
        <taxon>Anthozoa</taxon>
        <taxon>Octocorallia</taxon>
        <taxon>Malacalcyonacea</taxon>
        <taxon>Plexauridae</taxon>
        <taxon>Paramuricea</taxon>
    </lineage>
</organism>
<reference evidence="1" key="1">
    <citation type="submission" date="2020-04" db="EMBL/GenBank/DDBJ databases">
        <authorList>
            <person name="Alioto T."/>
            <person name="Alioto T."/>
            <person name="Gomez Garrido J."/>
        </authorList>
    </citation>
    <scope>NUCLEOTIDE SEQUENCE</scope>
    <source>
        <strain evidence="1">A484AB</strain>
    </source>
</reference>
<gene>
    <name evidence="1" type="ORF">PACLA_8A060971</name>
</gene>